<evidence type="ECO:0000313" key="3">
    <source>
        <dbReference type="EMBL" id="KAH7086370.1"/>
    </source>
</evidence>
<dbReference type="OrthoDB" id="5353066at2759"/>
<feature type="compositionally biased region" description="Polar residues" evidence="1">
    <location>
        <begin position="842"/>
        <end position="851"/>
    </location>
</feature>
<feature type="compositionally biased region" description="Basic residues" evidence="1">
    <location>
        <begin position="152"/>
        <end position="163"/>
    </location>
</feature>
<feature type="compositionally biased region" description="Low complexity" evidence="1">
    <location>
        <begin position="138"/>
        <end position="151"/>
    </location>
</feature>
<feature type="compositionally biased region" description="Polar residues" evidence="1">
    <location>
        <begin position="764"/>
        <end position="780"/>
    </location>
</feature>
<feature type="compositionally biased region" description="Polar residues" evidence="1">
    <location>
        <begin position="902"/>
        <end position="934"/>
    </location>
</feature>
<feature type="region of interest" description="Disordered" evidence="1">
    <location>
        <begin position="1086"/>
        <end position="1112"/>
    </location>
</feature>
<name>A0A8K0R3K7_9PLEO</name>
<keyword evidence="2" id="KW-0472">Membrane</keyword>
<feature type="region of interest" description="Disordered" evidence="1">
    <location>
        <begin position="218"/>
        <end position="239"/>
    </location>
</feature>
<evidence type="ECO:0000313" key="4">
    <source>
        <dbReference type="Proteomes" id="UP000813461"/>
    </source>
</evidence>
<feature type="compositionally biased region" description="Low complexity" evidence="1">
    <location>
        <begin position="20"/>
        <end position="37"/>
    </location>
</feature>
<feature type="region of interest" description="Disordered" evidence="1">
    <location>
        <begin position="1046"/>
        <end position="1066"/>
    </location>
</feature>
<evidence type="ECO:0000256" key="1">
    <source>
        <dbReference type="SAM" id="MobiDB-lite"/>
    </source>
</evidence>
<dbReference type="Proteomes" id="UP000813461">
    <property type="component" value="Unassembled WGS sequence"/>
</dbReference>
<gene>
    <name evidence="3" type="ORF">FB567DRAFT_69298</name>
</gene>
<feature type="region of interest" description="Disordered" evidence="1">
    <location>
        <begin position="764"/>
        <end position="803"/>
    </location>
</feature>
<feature type="region of interest" description="Disordered" evidence="1">
    <location>
        <begin position="901"/>
        <end position="976"/>
    </location>
</feature>
<feature type="region of interest" description="Disordered" evidence="1">
    <location>
        <begin position="127"/>
        <end position="173"/>
    </location>
</feature>
<feature type="region of interest" description="Disordered" evidence="1">
    <location>
        <begin position="1"/>
        <end position="73"/>
    </location>
</feature>
<proteinExistence type="predicted"/>
<feature type="transmembrane region" description="Helical" evidence="2">
    <location>
        <begin position="1343"/>
        <end position="1370"/>
    </location>
</feature>
<sequence>MATYDPYSRSPRLHAHDVAPVTPVHSPHHSVTSSISTRTPVHTLSIHEYRKQQNTSTSQKGTPAGKTLRRRPAAQVLNGIDRPLALPRAAHSSAQLPPRPLQSSQSAHQLSSQRPPFHYHLLSDQAFRSQSAEPRAQGGSISSISTITSTGKVRHFNTRKRLPKPPTVTNFLPLPSNIATAKARTSSHPQFPPTIDLSTETLLLSDAQTARTASTFSLSRFPQPPHWAEASPSPAQTDNDPLRIKSRSFAAAAPATPPATPATIHYRGTSFDLVNPHDSLLFHDIVTPSKEFGSSEFLIAHISEDPLATSAEMAPKRALYGDLNAAHAGIMRRADDSFSTSNLDLPLPPTPAAVSPTSSSYTSPLYSPESNFAPSPLSVKKSTADSRFSLKQLTRTLTKRLVRDTEPQHEEELQELSDVDAPQAWEWRENLNAQTSKEVQIAPPGSVYLPVSPASPVTPTTPMSPQDRSFERGAYDEIELPRKYPLHRCGSAPLASLIPDDPSTQVGRVDNTHVSVSEGFLDSRPYYDDLDSIYPSSSIYTSDARRTSNYQQSLASARQSNPFSRYSAIDSSSFANSYHNQDSLYELNGPVNRKSTHFSGDTTERSGNRDKMDTISKIIDQYDPAVGNSSTMSAHSGDVPDLYRLSASRTKTGGFLPSEHSRSFEATTDLGEFEFDLRHDTNKAQNDEAFAHDLSVKRRKSKITGGASMPPSAPPPLAPAFEYCDVPFAIPRPETSEMFSNRSSSYGDTRNLLQLPQGNTSIPLITGQGLPSSSSYSQPDGNLLRPTSSYSPVPDSPSVHTPQEALDEAEEIFNGATEGQQHSEKDIPAMWARRSSGSLLFNKKAASQSGMHRQASDTLDRERRAAGGGNEADWESIGGLSHGVRDSLNSHAVRDSFDSVADYSSSEGTRNSLGLNTNGSMPSWTGHNHSQEPSIYSHPSPLLAHRNPFSSSPPQLRSPARLRTAPSSAIPPLGIAPRESATLPTFGLINHPDDALGRGAVEQPFALAPWADPYAFSDKETLELLASGPNDKIMFDEKHEQLEHPRGRASQGHGDQAVPITGSPATALNDTNVLERENTFEKLSIVGPKGNLTGTPRGTGMHETGSSVANTSSPGLMLTSSIARGSIRSNDYLGFYASPYPATSSVTRIHQSPAPPEQEYDRTPSQVTLFPKSADLETAVETSPTHGPSRRPSLRCSTNVQRSQRRMSRTAVPGQTKLREMILSPEAARKTLSSADTSFSRFIGGSERPSMSDTITPLRPNLSVGTIPAARTLIAHQYSPHLLCPERAANPEDEERRRKLSWAILAVFCLLPPCIILFRVWGDTIMISLTKGRLGHCTDKSKKVALIAGISVNIGVAVAIVVPIVIAHALGAA</sequence>
<feature type="region of interest" description="Disordered" evidence="1">
    <location>
        <begin position="842"/>
        <end position="879"/>
    </location>
</feature>
<comment type="caution">
    <text evidence="3">The sequence shown here is derived from an EMBL/GenBank/DDBJ whole genome shotgun (WGS) entry which is preliminary data.</text>
</comment>
<feature type="compositionally biased region" description="Low complexity" evidence="1">
    <location>
        <begin position="786"/>
        <end position="798"/>
    </location>
</feature>
<evidence type="ECO:0000256" key="2">
    <source>
        <dbReference type="SAM" id="Phobius"/>
    </source>
</evidence>
<keyword evidence="2" id="KW-1133">Transmembrane helix</keyword>
<organism evidence="3 4">
    <name type="scientific">Paraphoma chrysanthemicola</name>
    <dbReference type="NCBI Taxonomy" id="798071"/>
    <lineage>
        <taxon>Eukaryota</taxon>
        <taxon>Fungi</taxon>
        <taxon>Dikarya</taxon>
        <taxon>Ascomycota</taxon>
        <taxon>Pezizomycotina</taxon>
        <taxon>Dothideomycetes</taxon>
        <taxon>Pleosporomycetidae</taxon>
        <taxon>Pleosporales</taxon>
        <taxon>Pleosporineae</taxon>
        <taxon>Phaeosphaeriaceae</taxon>
        <taxon>Paraphoma</taxon>
    </lineage>
</organism>
<feature type="compositionally biased region" description="Low complexity" evidence="1">
    <location>
        <begin position="101"/>
        <end position="113"/>
    </location>
</feature>
<feature type="compositionally biased region" description="Basic and acidic residues" evidence="1">
    <location>
        <begin position="854"/>
        <end position="865"/>
    </location>
</feature>
<protein>
    <submittedName>
        <fullName evidence="3">Uncharacterized protein</fullName>
    </submittedName>
</protein>
<feature type="compositionally biased region" description="Polar residues" evidence="1">
    <location>
        <begin position="52"/>
        <end position="61"/>
    </location>
</feature>
<keyword evidence="2" id="KW-0812">Transmembrane</keyword>
<reference evidence="3" key="1">
    <citation type="journal article" date="2021" name="Nat. Commun.">
        <title>Genetic determinants of endophytism in the Arabidopsis root mycobiome.</title>
        <authorList>
            <person name="Mesny F."/>
            <person name="Miyauchi S."/>
            <person name="Thiergart T."/>
            <person name="Pickel B."/>
            <person name="Atanasova L."/>
            <person name="Karlsson M."/>
            <person name="Huettel B."/>
            <person name="Barry K.W."/>
            <person name="Haridas S."/>
            <person name="Chen C."/>
            <person name="Bauer D."/>
            <person name="Andreopoulos W."/>
            <person name="Pangilinan J."/>
            <person name="LaButti K."/>
            <person name="Riley R."/>
            <person name="Lipzen A."/>
            <person name="Clum A."/>
            <person name="Drula E."/>
            <person name="Henrissat B."/>
            <person name="Kohler A."/>
            <person name="Grigoriev I.V."/>
            <person name="Martin F.M."/>
            <person name="Hacquard S."/>
        </authorList>
    </citation>
    <scope>NUCLEOTIDE SEQUENCE</scope>
    <source>
        <strain evidence="3">MPI-SDFR-AT-0120</strain>
    </source>
</reference>
<dbReference type="EMBL" id="JAGMVJ010000011">
    <property type="protein sequence ID" value="KAH7086370.1"/>
    <property type="molecule type" value="Genomic_DNA"/>
</dbReference>
<accession>A0A8K0R3K7</accession>
<keyword evidence="4" id="KW-1185">Reference proteome</keyword>
<feature type="transmembrane region" description="Helical" evidence="2">
    <location>
        <begin position="1300"/>
        <end position="1322"/>
    </location>
</feature>
<feature type="region of interest" description="Disordered" evidence="1">
    <location>
        <begin position="588"/>
        <end position="610"/>
    </location>
</feature>
<feature type="region of interest" description="Disordered" evidence="1">
    <location>
        <begin position="1176"/>
        <end position="1213"/>
    </location>
</feature>
<feature type="region of interest" description="Disordered" evidence="1">
    <location>
        <begin position="90"/>
        <end position="113"/>
    </location>
</feature>